<accession>A0AAD7CPK5</accession>
<dbReference type="Proteomes" id="UP001221757">
    <property type="component" value="Unassembled WGS sequence"/>
</dbReference>
<reference evidence="1" key="1">
    <citation type="submission" date="2023-03" db="EMBL/GenBank/DDBJ databases">
        <title>Massive genome expansion in bonnet fungi (Mycena s.s.) driven by repeated elements and novel gene families across ecological guilds.</title>
        <authorList>
            <consortium name="Lawrence Berkeley National Laboratory"/>
            <person name="Harder C.B."/>
            <person name="Miyauchi S."/>
            <person name="Viragh M."/>
            <person name="Kuo A."/>
            <person name="Thoen E."/>
            <person name="Andreopoulos B."/>
            <person name="Lu D."/>
            <person name="Skrede I."/>
            <person name="Drula E."/>
            <person name="Henrissat B."/>
            <person name="Morin E."/>
            <person name="Kohler A."/>
            <person name="Barry K."/>
            <person name="LaButti K."/>
            <person name="Morin E."/>
            <person name="Salamov A."/>
            <person name="Lipzen A."/>
            <person name="Mereny Z."/>
            <person name="Hegedus B."/>
            <person name="Baldrian P."/>
            <person name="Stursova M."/>
            <person name="Weitz H."/>
            <person name="Taylor A."/>
            <person name="Grigoriev I.V."/>
            <person name="Nagy L.G."/>
            <person name="Martin F."/>
            <person name="Kauserud H."/>
        </authorList>
    </citation>
    <scope>NUCLEOTIDE SEQUENCE</scope>
    <source>
        <strain evidence="1">CBHHK067</strain>
    </source>
</reference>
<keyword evidence="2" id="KW-1185">Reference proteome</keyword>
<comment type="caution">
    <text evidence="1">The sequence shown here is derived from an EMBL/GenBank/DDBJ whole genome shotgun (WGS) entry which is preliminary data.</text>
</comment>
<sequence length="213" mass="22949">MDFVAIALPSAAFRPPPSLVDDANDADHSESDFVDCVGSSTEARSHSMMERRTCSFMRHHHVYTSPCHLPGQSYRTQLLTRPRTVLAAVASLGAYHRLFIPGAETSISTLTPSVRSRNLVYRVGLARVPITGSPISRVARHSRHKSSMGPGISPWSSRKLCCAMATAAVQDESEGEQEDEAEQGLFSQAMFMANQVPVVSPASADATSSGFVA</sequence>
<name>A0AAD7CPK5_MYCRO</name>
<dbReference type="AlphaFoldDB" id="A0AAD7CPK5"/>
<evidence type="ECO:0000313" key="1">
    <source>
        <dbReference type="EMBL" id="KAJ7656645.1"/>
    </source>
</evidence>
<gene>
    <name evidence="1" type="ORF">B0H17DRAFT_1146135</name>
</gene>
<organism evidence="1 2">
    <name type="scientific">Mycena rosella</name>
    <name type="common">Pink bonnet</name>
    <name type="synonym">Agaricus rosellus</name>
    <dbReference type="NCBI Taxonomy" id="1033263"/>
    <lineage>
        <taxon>Eukaryota</taxon>
        <taxon>Fungi</taxon>
        <taxon>Dikarya</taxon>
        <taxon>Basidiomycota</taxon>
        <taxon>Agaricomycotina</taxon>
        <taxon>Agaricomycetes</taxon>
        <taxon>Agaricomycetidae</taxon>
        <taxon>Agaricales</taxon>
        <taxon>Marasmiineae</taxon>
        <taxon>Mycenaceae</taxon>
        <taxon>Mycena</taxon>
    </lineage>
</organism>
<protein>
    <submittedName>
        <fullName evidence="1">Uncharacterized protein</fullName>
    </submittedName>
</protein>
<proteinExistence type="predicted"/>
<dbReference type="EMBL" id="JARKIE010000298">
    <property type="protein sequence ID" value="KAJ7656645.1"/>
    <property type="molecule type" value="Genomic_DNA"/>
</dbReference>
<evidence type="ECO:0000313" key="2">
    <source>
        <dbReference type="Proteomes" id="UP001221757"/>
    </source>
</evidence>